<dbReference type="InterPro" id="IPR004017">
    <property type="entry name" value="Cys_rich_dom"/>
</dbReference>
<dbReference type="Proteomes" id="UP000535937">
    <property type="component" value="Unassembled WGS sequence"/>
</dbReference>
<name>A0A7W4WCN5_9GAMM</name>
<keyword evidence="3" id="KW-1185">Reference proteome</keyword>
<feature type="domain" description="Cysteine-rich" evidence="1">
    <location>
        <begin position="142"/>
        <end position="226"/>
    </location>
</feature>
<comment type="caution">
    <text evidence="2">The sequence shown here is derived from an EMBL/GenBank/DDBJ whole genome shotgun (WGS) entry which is preliminary data.</text>
</comment>
<evidence type="ECO:0000313" key="3">
    <source>
        <dbReference type="Proteomes" id="UP000535937"/>
    </source>
</evidence>
<dbReference type="EMBL" id="JACHWZ010000008">
    <property type="protein sequence ID" value="MBB3061267.1"/>
    <property type="molecule type" value="Genomic_DNA"/>
</dbReference>
<dbReference type="AlphaFoldDB" id="A0A7W4WCN5"/>
<organism evidence="2 3">
    <name type="scientific">Microbulbifer rhizosphaerae</name>
    <dbReference type="NCBI Taxonomy" id="1562603"/>
    <lineage>
        <taxon>Bacteria</taxon>
        <taxon>Pseudomonadati</taxon>
        <taxon>Pseudomonadota</taxon>
        <taxon>Gammaproteobacteria</taxon>
        <taxon>Cellvibrionales</taxon>
        <taxon>Microbulbiferaceae</taxon>
        <taxon>Microbulbifer</taxon>
    </lineage>
</organism>
<dbReference type="RefSeq" id="WP_183459483.1">
    <property type="nucleotide sequence ID" value="NZ_JACHWZ010000008.1"/>
</dbReference>
<proteinExistence type="predicted"/>
<evidence type="ECO:0000313" key="2">
    <source>
        <dbReference type="EMBL" id="MBB3061267.1"/>
    </source>
</evidence>
<dbReference type="GO" id="GO:0005829">
    <property type="term" value="C:cytosol"/>
    <property type="evidence" value="ECO:0007669"/>
    <property type="project" value="TreeGrafter"/>
</dbReference>
<dbReference type="Pfam" id="PF02754">
    <property type="entry name" value="CCG"/>
    <property type="match status" value="2"/>
</dbReference>
<dbReference type="PANTHER" id="PTHR30296">
    <property type="entry name" value="UNCHARACTERIZED PROTEIN YKGE"/>
    <property type="match status" value="1"/>
</dbReference>
<accession>A0A7W4WCN5</accession>
<reference evidence="2 3" key="1">
    <citation type="submission" date="2020-08" db="EMBL/GenBank/DDBJ databases">
        <title>Genomic Encyclopedia of Type Strains, Phase III (KMG-III): the genomes of soil and plant-associated and newly described type strains.</title>
        <authorList>
            <person name="Whitman W."/>
        </authorList>
    </citation>
    <scope>NUCLEOTIDE SEQUENCE [LARGE SCALE GENOMIC DNA]</scope>
    <source>
        <strain evidence="2 3">CECT 8799</strain>
    </source>
</reference>
<protein>
    <submittedName>
        <fullName evidence="2">L-lactate dehydrogenase complex protein LldE</fullName>
    </submittedName>
</protein>
<dbReference type="PANTHER" id="PTHR30296:SF0">
    <property type="entry name" value="LACTATE UTILIZATION PROTEIN A"/>
    <property type="match status" value="1"/>
</dbReference>
<dbReference type="GO" id="GO:0016491">
    <property type="term" value="F:oxidoreductase activity"/>
    <property type="evidence" value="ECO:0007669"/>
    <property type="project" value="UniProtKB-ARBA"/>
</dbReference>
<feature type="domain" description="Cysteine-rich" evidence="1">
    <location>
        <begin position="12"/>
        <end position="92"/>
    </location>
</feature>
<evidence type="ECO:0000259" key="1">
    <source>
        <dbReference type="Pfam" id="PF02754"/>
    </source>
</evidence>
<sequence>MNTALPGTPLHVGLFATCPVDLLRPSVGFATAKLLEQAGCRVSVPPQSCCGQVAFNNGDPDATRKLAWRIVKDFEPFDYIVLPSGSCSGMIRLHYPALFRDDPRFDRVNRFCSKVYELTTFLAEVIDYRPAAPNCNLAQRNITYHDSCAGLRELNIRDQPRQLLKQCAGVDVTEMRDTEACCGFGGTFCVKFPAVSNRMVADKVDNARDAGADLLLGGDLSCLLNIAGKIQRQQNESPQLSKVQVRHVAEVLAGDLDAPAIGEGAEAQIPHE</sequence>
<gene>
    <name evidence="2" type="ORF">FHS09_002100</name>
</gene>